<evidence type="ECO:0000256" key="3">
    <source>
        <dbReference type="RuleBase" id="RU003682"/>
    </source>
</evidence>
<evidence type="ECO:0000313" key="6">
    <source>
        <dbReference type="Proteomes" id="UP000325577"/>
    </source>
</evidence>
<keyword evidence="3" id="KW-0560">Oxidoreductase</keyword>
<keyword evidence="2 3" id="KW-0408">Iron</keyword>
<dbReference type="InterPro" id="IPR050231">
    <property type="entry name" value="Iron_ascorbate_oxido_reductase"/>
</dbReference>
<gene>
    <name evidence="5" type="ORF">F0562_000735</name>
</gene>
<dbReference type="Pfam" id="PF14226">
    <property type="entry name" value="DIOX_N"/>
    <property type="match status" value="1"/>
</dbReference>
<accession>A0A5J5C616</accession>
<feature type="domain" description="Fe2OG dioxygenase" evidence="4">
    <location>
        <begin position="168"/>
        <end position="317"/>
    </location>
</feature>
<dbReference type="GO" id="GO:0046872">
    <property type="term" value="F:metal ion binding"/>
    <property type="evidence" value="ECO:0007669"/>
    <property type="project" value="UniProtKB-KW"/>
</dbReference>
<comment type="similarity">
    <text evidence="3">Belongs to the iron/ascorbate-dependent oxidoreductase family.</text>
</comment>
<evidence type="ECO:0000313" key="5">
    <source>
        <dbReference type="EMBL" id="KAA8549051.1"/>
    </source>
</evidence>
<dbReference type="InterPro" id="IPR027443">
    <property type="entry name" value="IPNS-like_sf"/>
</dbReference>
<evidence type="ECO:0000256" key="2">
    <source>
        <dbReference type="ARBA" id="ARBA00023004"/>
    </source>
</evidence>
<dbReference type="InterPro" id="IPR026992">
    <property type="entry name" value="DIOX_N"/>
</dbReference>
<sequence length="366" mass="40902">MVAPSPTPLRSKKTRAVGIPVIDLSLERSKLAELIVKASEEYGFFKVVNHGVPMEIVDRMEKEAFNFFGKPALEKQHAGPASPFGYGSRNIGFNGDMGELEYLILQTNPLSISERSQAISNDPAKFSCAANDYIQAVGNLTCEILDLAAEGLWISDKSLFSRLIRDVHSDSCFRLNHYPPVLDTKGRDWDPSHNLHQHSRIGFGEHSDPQILTILRSNDVGGLQIFLDGYDKWKVCECETQSTSKLFREAQNVHNVFWGSTIDCINLTYSADGLTPESQSLQALHMGRRLEAADMASLVLLLAALMRCHRDTIFLGEDLMEMAGRSGGGNVGREWSTISGKYHDYTRNEEEETLMTWKIAESCIWP</sequence>
<dbReference type="Gene3D" id="2.60.120.330">
    <property type="entry name" value="B-lactam Antibiotic, Isopenicillin N Synthase, Chain"/>
    <property type="match status" value="1"/>
</dbReference>
<organism evidence="5 6">
    <name type="scientific">Nyssa sinensis</name>
    <dbReference type="NCBI Taxonomy" id="561372"/>
    <lineage>
        <taxon>Eukaryota</taxon>
        <taxon>Viridiplantae</taxon>
        <taxon>Streptophyta</taxon>
        <taxon>Embryophyta</taxon>
        <taxon>Tracheophyta</taxon>
        <taxon>Spermatophyta</taxon>
        <taxon>Magnoliopsida</taxon>
        <taxon>eudicotyledons</taxon>
        <taxon>Gunneridae</taxon>
        <taxon>Pentapetalae</taxon>
        <taxon>asterids</taxon>
        <taxon>Cornales</taxon>
        <taxon>Nyssaceae</taxon>
        <taxon>Nyssa</taxon>
    </lineage>
</organism>
<name>A0A5J5C616_9ASTE</name>
<dbReference type="PROSITE" id="PS51471">
    <property type="entry name" value="FE2OG_OXY"/>
    <property type="match status" value="1"/>
</dbReference>
<proteinExistence type="inferred from homology"/>
<dbReference type="AlphaFoldDB" id="A0A5J5C616"/>
<dbReference type="Proteomes" id="UP000325577">
    <property type="component" value="Linkage Group LG0"/>
</dbReference>
<dbReference type="SUPFAM" id="SSF51197">
    <property type="entry name" value="Clavaminate synthase-like"/>
    <property type="match status" value="1"/>
</dbReference>
<protein>
    <recommendedName>
        <fullName evidence="4">Fe2OG dioxygenase domain-containing protein</fullName>
    </recommendedName>
</protein>
<keyword evidence="6" id="KW-1185">Reference proteome</keyword>
<dbReference type="Pfam" id="PF03171">
    <property type="entry name" value="2OG-FeII_Oxy"/>
    <property type="match status" value="1"/>
</dbReference>
<reference evidence="5 6" key="1">
    <citation type="submission" date="2019-09" db="EMBL/GenBank/DDBJ databases">
        <title>A chromosome-level genome assembly of the Chinese tupelo Nyssa sinensis.</title>
        <authorList>
            <person name="Yang X."/>
            <person name="Kang M."/>
            <person name="Yang Y."/>
            <person name="Xiong H."/>
            <person name="Wang M."/>
            <person name="Zhang Z."/>
            <person name="Wang Z."/>
            <person name="Wu H."/>
            <person name="Ma T."/>
            <person name="Liu J."/>
            <person name="Xi Z."/>
        </authorList>
    </citation>
    <scope>NUCLEOTIDE SEQUENCE [LARGE SCALE GENOMIC DNA]</scope>
    <source>
        <strain evidence="5">J267</strain>
        <tissue evidence="5">Leaf</tissue>
    </source>
</reference>
<dbReference type="InterPro" id="IPR044861">
    <property type="entry name" value="IPNS-like_FE2OG_OXY"/>
</dbReference>
<evidence type="ECO:0000256" key="1">
    <source>
        <dbReference type="ARBA" id="ARBA00022723"/>
    </source>
</evidence>
<dbReference type="OrthoDB" id="288590at2759"/>
<evidence type="ECO:0000259" key="4">
    <source>
        <dbReference type="PROSITE" id="PS51471"/>
    </source>
</evidence>
<dbReference type="PANTHER" id="PTHR47990">
    <property type="entry name" value="2-OXOGLUTARATE (2OG) AND FE(II)-DEPENDENT OXYGENASE SUPERFAMILY PROTEIN-RELATED"/>
    <property type="match status" value="1"/>
</dbReference>
<dbReference type="EMBL" id="CM018031">
    <property type="protein sequence ID" value="KAA8549051.1"/>
    <property type="molecule type" value="Genomic_DNA"/>
</dbReference>
<keyword evidence="1 3" id="KW-0479">Metal-binding</keyword>
<dbReference type="GO" id="GO:0016705">
    <property type="term" value="F:oxidoreductase activity, acting on paired donors, with incorporation or reduction of molecular oxygen"/>
    <property type="evidence" value="ECO:0007669"/>
    <property type="project" value="UniProtKB-ARBA"/>
</dbReference>
<dbReference type="InterPro" id="IPR005123">
    <property type="entry name" value="Oxoglu/Fe-dep_dioxygenase_dom"/>
</dbReference>